<evidence type="ECO:0000313" key="2">
    <source>
        <dbReference type="EMBL" id="MTW33493.1"/>
    </source>
</evidence>
<evidence type="ECO:0000259" key="1">
    <source>
        <dbReference type="Pfam" id="PF07589"/>
    </source>
</evidence>
<name>A0ABW9SQL9_9BURK</name>
<gene>
    <name evidence="2" type="ORF">GM655_11715</name>
</gene>
<organism evidence="2 3">
    <name type="scientific">Pseudoduganella danionis</name>
    <dbReference type="NCBI Taxonomy" id="1890295"/>
    <lineage>
        <taxon>Bacteria</taxon>
        <taxon>Pseudomonadati</taxon>
        <taxon>Pseudomonadota</taxon>
        <taxon>Betaproteobacteria</taxon>
        <taxon>Burkholderiales</taxon>
        <taxon>Oxalobacteraceae</taxon>
        <taxon>Telluria group</taxon>
        <taxon>Pseudoduganella</taxon>
    </lineage>
</organism>
<dbReference type="NCBIfam" id="NF033208">
    <property type="entry name" value="choice_anch_E"/>
    <property type="match status" value="1"/>
</dbReference>
<dbReference type="EMBL" id="WNKW01000003">
    <property type="protein sequence ID" value="MTW33493.1"/>
    <property type="molecule type" value="Genomic_DNA"/>
</dbReference>
<accession>A0ABW9SQL9</accession>
<sequence>MGAQAATLQQTLPQSVTIYDVENNPGSLNFAQFDSHLGKLTSVTFELFSTLNGSIKLTNNDLGSGWFSVKTGADMTATVGGKTVVAENWVTPGYLLAAGGSVNDALPTQLISKVLSFSQPADLLAFIGTGSYSAALSAISDQSLAAGGNAKYGTDVTVDGYAQVTYTYTTAPVPEPETYAMLLAGLGLVGAASAKRKAKKAA</sequence>
<evidence type="ECO:0000313" key="3">
    <source>
        <dbReference type="Proteomes" id="UP000735592"/>
    </source>
</evidence>
<dbReference type="Pfam" id="PF07589">
    <property type="entry name" value="PEP-CTERM"/>
    <property type="match status" value="1"/>
</dbReference>
<dbReference type="InterPro" id="IPR013424">
    <property type="entry name" value="Ice-binding_C"/>
</dbReference>
<keyword evidence="3" id="KW-1185">Reference proteome</keyword>
<reference evidence="2 3" key="1">
    <citation type="submission" date="2019-11" db="EMBL/GenBank/DDBJ databases">
        <title>Type strains purchased from KCTC, JCM and DSMZ.</title>
        <authorList>
            <person name="Lu H."/>
        </authorList>
    </citation>
    <scope>NUCLEOTIDE SEQUENCE [LARGE SCALE GENOMIC DNA]</scope>
    <source>
        <strain evidence="2 3">DSM 103461</strain>
    </source>
</reference>
<protein>
    <submittedName>
        <fullName evidence="2">Choice-of-anchor E domain-containing protein</fullName>
    </submittedName>
</protein>
<feature type="domain" description="Ice-binding protein C-terminal" evidence="1">
    <location>
        <begin position="172"/>
        <end position="197"/>
    </location>
</feature>
<dbReference type="NCBIfam" id="TIGR02595">
    <property type="entry name" value="PEP_CTERM"/>
    <property type="match status" value="1"/>
</dbReference>
<proteinExistence type="predicted"/>
<dbReference type="Proteomes" id="UP000735592">
    <property type="component" value="Unassembled WGS sequence"/>
</dbReference>
<comment type="caution">
    <text evidence="2">The sequence shown here is derived from an EMBL/GenBank/DDBJ whole genome shotgun (WGS) entry which is preliminary data.</text>
</comment>